<protein>
    <submittedName>
        <fullName evidence="2">Uncharacterized protein</fullName>
    </submittedName>
</protein>
<reference evidence="2 3" key="1">
    <citation type="submission" date="2017-03" db="EMBL/GenBank/DDBJ databases">
        <authorList>
            <person name="Afonso C.L."/>
            <person name="Miller P.J."/>
            <person name="Scott M.A."/>
            <person name="Spackman E."/>
            <person name="Goraichik I."/>
            <person name="Dimitrov K.M."/>
            <person name="Suarez D.L."/>
            <person name="Swayne D.E."/>
        </authorList>
    </citation>
    <scope>NUCLEOTIDE SEQUENCE [LARGE SCALE GENOMIC DNA]</scope>
    <source>
        <strain evidence="2 3">CECT 8287</strain>
    </source>
</reference>
<dbReference type="Proteomes" id="UP000193827">
    <property type="component" value="Unassembled WGS sequence"/>
</dbReference>
<feature type="region of interest" description="Disordered" evidence="1">
    <location>
        <begin position="36"/>
        <end position="67"/>
    </location>
</feature>
<gene>
    <name evidence="2" type="ORF">PEL8287_00484</name>
</gene>
<evidence type="ECO:0000313" key="3">
    <source>
        <dbReference type="Proteomes" id="UP000193827"/>
    </source>
</evidence>
<dbReference type="AlphaFoldDB" id="A0A1Y5RAT9"/>
<organism evidence="2 3">
    <name type="scientific">Roseovarius litorisediminis</name>
    <dbReference type="NCBI Taxonomy" id="1312363"/>
    <lineage>
        <taxon>Bacteria</taxon>
        <taxon>Pseudomonadati</taxon>
        <taxon>Pseudomonadota</taxon>
        <taxon>Alphaproteobacteria</taxon>
        <taxon>Rhodobacterales</taxon>
        <taxon>Roseobacteraceae</taxon>
        <taxon>Roseovarius</taxon>
    </lineage>
</organism>
<name>A0A1Y5RAT9_9RHOB</name>
<keyword evidence="3" id="KW-1185">Reference proteome</keyword>
<feature type="compositionally biased region" description="Polar residues" evidence="1">
    <location>
        <begin position="40"/>
        <end position="51"/>
    </location>
</feature>
<dbReference type="EMBL" id="FWFL01000001">
    <property type="protein sequence ID" value="SLN13104.1"/>
    <property type="molecule type" value="Genomic_DNA"/>
</dbReference>
<proteinExistence type="predicted"/>
<evidence type="ECO:0000313" key="2">
    <source>
        <dbReference type="EMBL" id="SLN13104.1"/>
    </source>
</evidence>
<evidence type="ECO:0000256" key="1">
    <source>
        <dbReference type="SAM" id="MobiDB-lite"/>
    </source>
</evidence>
<feature type="compositionally biased region" description="Basic residues" evidence="1">
    <location>
        <begin position="55"/>
        <end position="67"/>
    </location>
</feature>
<sequence length="67" mass="7545">MNVNQIVTMVIRMVMRRLLRKGVNAGIDAVGNRMSRGNAAEQQGQSLNTAETTKRSKQAMKIARRMR</sequence>
<dbReference type="OrthoDB" id="7876991at2"/>
<dbReference type="RefSeq" id="WP_085890742.1">
    <property type="nucleotide sequence ID" value="NZ_FWFL01000001.1"/>
</dbReference>
<accession>A0A1Y5RAT9</accession>